<proteinExistence type="predicted"/>
<sequence>MSLRASEPQWSDGESVSNDTFNEESVVSTLLSEEMKPYEKWGMMNMACFDGSSIEDNSKFNDQITKENIRASIRELKARKLILEYEITQKNELISKMRQSHLQERITADESFAEWNRKLQETLDFISDDISTSFDFEDDTQQMLQNSASTEKPKPFNSETPERDLLWMKLQKFRTVYCKIIQYIEVREREIKHMELEEKCDIEEILKSRNVLEREMEHLKSKRKDMESAIASHFQAIIELKRENESKRKNIEALKEKIEQVEEVTKLKVRELAKKLFK</sequence>
<feature type="coiled-coil region" evidence="1">
    <location>
        <begin position="202"/>
        <end position="271"/>
    </location>
</feature>
<evidence type="ECO:0000313" key="4">
    <source>
        <dbReference type="Proteomes" id="UP000816034"/>
    </source>
</evidence>
<dbReference type="EMBL" id="PYSW02000018">
    <property type="protein sequence ID" value="KAG2385623.1"/>
    <property type="molecule type" value="Genomic_DNA"/>
</dbReference>
<name>A0AA88GSU5_NAELO</name>
<dbReference type="Proteomes" id="UP000816034">
    <property type="component" value="Unassembled WGS sequence"/>
</dbReference>
<protein>
    <submittedName>
        <fullName evidence="3">Uncharacterized protein</fullName>
    </submittedName>
</protein>
<keyword evidence="4" id="KW-1185">Reference proteome</keyword>
<accession>A0AA88GSU5</accession>
<feature type="region of interest" description="Disordered" evidence="2">
    <location>
        <begin position="1"/>
        <end position="21"/>
    </location>
</feature>
<organism evidence="3 4">
    <name type="scientific">Naegleria lovaniensis</name>
    <name type="common">Amoeba</name>
    <dbReference type="NCBI Taxonomy" id="51637"/>
    <lineage>
        <taxon>Eukaryota</taxon>
        <taxon>Discoba</taxon>
        <taxon>Heterolobosea</taxon>
        <taxon>Tetramitia</taxon>
        <taxon>Eutetramitia</taxon>
        <taxon>Vahlkampfiidae</taxon>
        <taxon>Naegleria</taxon>
    </lineage>
</organism>
<feature type="compositionally biased region" description="Polar residues" evidence="2">
    <location>
        <begin position="8"/>
        <end position="20"/>
    </location>
</feature>
<evidence type="ECO:0000313" key="3">
    <source>
        <dbReference type="EMBL" id="KAG2385623.1"/>
    </source>
</evidence>
<gene>
    <name evidence="3" type="ORF">C9374_003438</name>
</gene>
<dbReference type="AlphaFoldDB" id="A0AA88GSU5"/>
<comment type="caution">
    <text evidence="3">The sequence shown here is derived from an EMBL/GenBank/DDBJ whole genome shotgun (WGS) entry which is preliminary data.</text>
</comment>
<dbReference type="GeneID" id="68095893"/>
<evidence type="ECO:0000256" key="1">
    <source>
        <dbReference type="SAM" id="Coils"/>
    </source>
</evidence>
<reference evidence="3 4" key="1">
    <citation type="journal article" date="2018" name="BMC Genomics">
        <title>The genome of Naegleria lovaniensis, the basis for a comparative approach to unravel pathogenicity factors of the human pathogenic amoeba N. fowleri.</title>
        <authorList>
            <person name="Liechti N."/>
            <person name="Schurch N."/>
            <person name="Bruggmann R."/>
            <person name="Wittwer M."/>
        </authorList>
    </citation>
    <scope>NUCLEOTIDE SEQUENCE [LARGE SCALE GENOMIC DNA]</scope>
    <source>
        <strain evidence="3 4">ATCC 30569</strain>
    </source>
</reference>
<evidence type="ECO:0000256" key="2">
    <source>
        <dbReference type="SAM" id="MobiDB-lite"/>
    </source>
</evidence>
<dbReference type="RefSeq" id="XP_044549616.1">
    <property type="nucleotide sequence ID" value="XM_044692966.1"/>
</dbReference>
<keyword evidence="1" id="KW-0175">Coiled coil</keyword>